<dbReference type="Proteomes" id="UP001068379">
    <property type="component" value="Unassembled WGS sequence"/>
</dbReference>
<organism evidence="2 3">
    <name type="scientific">Castellaniella denitrificans</name>
    <dbReference type="NCBI Taxonomy" id="56119"/>
    <lineage>
        <taxon>Bacteria</taxon>
        <taxon>Pseudomonadati</taxon>
        <taxon>Pseudomonadota</taxon>
        <taxon>Betaproteobacteria</taxon>
        <taxon>Burkholderiales</taxon>
        <taxon>Alcaligenaceae</taxon>
        <taxon>Castellaniella</taxon>
    </lineage>
</organism>
<keyword evidence="3" id="KW-1185">Reference proteome</keyword>
<sequence>MADDSDKNGLVLYTQGKYFAWYGNGATTITSASSFDLTYGVKNSVTIGLFTDLTIAMKTDVFVGGNLSANLSAGVEFKKSHAVQEAQDASSHGLNNNVLSAGNDIPGAAKIAVLRTILGVLVGAQVISLLAATGIAIALDKTKDEEKVKEANAAVPDDDPTNTMTLENPVPGYVFSLINGGMNILSAIGLIVGIIISKVSSNQLSDNPPSVLSLDKLPAAFLGVRSPLPVNGGAAGLSVSTAALEISATSAQRAYTKNPTLTTIVDFNPAQAPDAALIPGARVRLNAGGDIQSWGGNWLATMSGENRQSAPSHLLQVTDAQGINTTTNLTADSNGVALTADPNNTVSATANGVSAVATTAFMRLTSDAASLGQGGNTLGATASNVQLKFGPSTTLTLDSTGISIGGALTILAPGGPLPTGPDLTALKAQIAQEIAAQAAKQAKITANIARLAVEANANALYAQTLLQTRALTDSVTDNTAPPTK</sequence>
<dbReference type="EMBL" id="JAPWHE010000004">
    <property type="protein sequence ID" value="MCZ4329822.1"/>
    <property type="molecule type" value="Genomic_DNA"/>
</dbReference>
<keyword evidence="1" id="KW-0472">Membrane</keyword>
<evidence type="ECO:0000256" key="1">
    <source>
        <dbReference type="SAM" id="Phobius"/>
    </source>
</evidence>
<keyword evidence="1" id="KW-0812">Transmembrane</keyword>
<comment type="caution">
    <text evidence="2">The sequence shown here is derived from an EMBL/GenBank/DDBJ whole genome shotgun (WGS) entry which is preliminary data.</text>
</comment>
<dbReference type="RefSeq" id="WP_269357995.1">
    <property type="nucleotide sequence ID" value="NZ_JAPWHE010000004.1"/>
</dbReference>
<proteinExistence type="predicted"/>
<keyword evidence="1" id="KW-1133">Transmembrane helix</keyword>
<feature type="transmembrane region" description="Helical" evidence="1">
    <location>
        <begin position="173"/>
        <end position="196"/>
    </location>
</feature>
<evidence type="ECO:0000313" key="2">
    <source>
        <dbReference type="EMBL" id="MCZ4329822.1"/>
    </source>
</evidence>
<reference evidence="2" key="1">
    <citation type="submission" date="2022-12" db="EMBL/GenBank/DDBJ databases">
        <title>Bacterial isolates from different developmental stages of Nematostella vectensis.</title>
        <authorList>
            <person name="Fraune S."/>
        </authorList>
    </citation>
    <scope>NUCLEOTIDE SEQUENCE</scope>
    <source>
        <strain evidence="2">G21619-S1</strain>
    </source>
</reference>
<accession>A0ABT4M3C1</accession>
<evidence type="ECO:0000313" key="3">
    <source>
        <dbReference type="Proteomes" id="UP001068379"/>
    </source>
</evidence>
<feature type="transmembrane region" description="Helical" evidence="1">
    <location>
        <begin position="117"/>
        <end position="139"/>
    </location>
</feature>
<name>A0ABT4M3C1_9BURK</name>
<gene>
    <name evidence="2" type="ORF">O4H32_07655</name>
</gene>
<protein>
    <submittedName>
        <fullName evidence="2">Uncharacterized protein</fullName>
    </submittedName>
</protein>